<name>A0ABU8WSF5_9BURK</name>
<dbReference type="EMBL" id="JBBKZT010000015">
    <property type="protein sequence ID" value="MEJ8850468.1"/>
    <property type="molecule type" value="Genomic_DNA"/>
</dbReference>
<protein>
    <submittedName>
        <fullName evidence="1">Uncharacterized protein</fullName>
    </submittedName>
</protein>
<evidence type="ECO:0000313" key="2">
    <source>
        <dbReference type="Proteomes" id="UP001385892"/>
    </source>
</evidence>
<keyword evidence="2" id="KW-1185">Reference proteome</keyword>
<proteinExistence type="predicted"/>
<comment type="caution">
    <text evidence="1">The sequence shown here is derived from an EMBL/GenBank/DDBJ whole genome shotgun (WGS) entry which is preliminary data.</text>
</comment>
<dbReference type="Proteomes" id="UP001385892">
    <property type="component" value="Unassembled WGS sequence"/>
</dbReference>
<sequence length="104" mass="11417">MTETTQPAQFFTKAQAARWQLDRAIALYLDEGDYVCAISLAGAADEILGKLLKEGQDVEISKADAIEMLDRAVGHFLALEGTESPLILRYMARGAGLQRSESER</sequence>
<evidence type="ECO:0000313" key="1">
    <source>
        <dbReference type="EMBL" id="MEJ8850468.1"/>
    </source>
</evidence>
<reference evidence="1 2" key="1">
    <citation type="submission" date="2024-03" db="EMBL/GenBank/DDBJ databases">
        <title>Novel species of the genus Variovorax.</title>
        <authorList>
            <person name="Liu Q."/>
            <person name="Xin Y.-H."/>
        </authorList>
    </citation>
    <scope>NUCLEOTIDE SEQUENCE [LARGE SCALE GENOMIC DNA]</scope>
    <source>
        <strain evidence="1 2">KACC 18900</strain>
    </source>
</reference>
<accession>A0ABU8WSF5</accession>
<organism evidence="1 2">
    <name type="scientific">Variovorax rhizosphaerae</name>
    <dbReference type="NCBI Taxonomy" id="1836200"/>
    <lineage>
        <taxon>Bacteria</taxon>
        <taxon>Pseudomonadati</taxon>
        <taxon>Pseudomonadota</taxon>
        <taxon>Betaproteobacteria</taxon>
        <taxon>Burkholderiales</taxon>
        <taxon>Comamonadaceae</taxon>
        <taxon>Variovorax</taxon>
    </lineage>
</organism>
<dbReference type="RefSeq" id="WP_340345819.1">
    <property type="nucleotide sequence ID" value="NZ_JBBKZT010000015.1"/>
</dbReference>
<gene>
    <name evidence="1" type="ORF">WKW82_27780</name>
</gene>